<dbReference type="InterPro" id="IPR036770">
    <property type="entry name" value="Ankyrin_rpt-contain_sf"/>
</dbReference>
<accession>A0ABR7EDU6</accession>
<proteinExistence type="predicted"/>
<evidence type="ECO:0008006" key="3">
    <source>
        <dbReference type="Google" id="ProtNLM"/>
    </source>
</evidence>
<reference evidence="1 2" key="1">
    <citation type="submission" date="2020-08" db="EMBL/GenBank/DDBJ databases">
        <title>Genome public.</title>
        <authorList>
            <person name="Liu C."/>
            <person name="Sun Q."/>
        </authorList>
    </citation>
    <scope>NUCLEOTIDE SEQUENCE [LARGE SCALE GENOMIC DNA]</scope>
    <source>
        <strain evidence="1 2">NSJ-35</strain>
    </source>
</reference>
<comment type="caution">
    <text evidence="1">The sequence shown here is derived from an EMBL/GenBank/DDBJ whole genome shotgun (WGS) entry which is preliminary data.</text>
</comment>
<name>A0ABR7EDU6_9FIRM</name>
<evidence type="ECO:0000313" key="2">
    <source>
        <dbReference type="Proteomes" id="UP000606889"/>
    </source>
</evidence>
<dbReference type="RefSeq" id="WP_186857478.1">
    <property type="nucleotide sequence ID" value="NZ_JACOON010000003.1"/>
</dbReference>
<dbReference type="SUPFAM" id="SSF48403">
    <property type="entry name" value="Ankyrin repeat"/>
    <property type="match status" value="1"/>
</dbReference>
<sequence>MGAQALMTQGDAPYRPCQSKYILDYLLSIGVNTNVKNFSGKTAYQAAEKGNATEFIKIFEKYDIYESISTSKIRSVLVSVLASCNESSGSVGTEIS</sequence>
<protein>
    <recommendedName>
        <fullName evidence="3">Ankyrin repeat protein</fullName>
    </recommendedName>
</protein>
<evidence type="ECO:0000313" key="1">
    <source>
        <dbReference type="EMBL" id="MBC5647951.1"/>
    </source>
</evidence>
<organism evidence="1 2">
    <name type="scientific">Christensenella tenuis</name>
    <dbReference type="NCBI Taxonomy" id="2763033"/>
    <lineage>
        <taxon>Bacteria</taxon>
        <taxon>Bacillati</taxon>
        <taxon>Bacillota</taxon>
        <taxon>Clostridia</taxon>
        <taxon>Christensenellales</taxon>
        <taxon>Christensenellaceae</taxon>
        <taxon>Christensenella</taxon>
    </lineage>
</organism>
<keyword evidence="2" id="KW-1185">Reference proteome</keyword>
<dbReference type="Proteomes" id="UP000606889">
    <property type="component" value="Unassembled WGS sequence"/>
</dbReference>
<gene>
    <name evidence="1" type="ORF">H8S18_06345</name>
</gene>
<dbReference type="EMBL" id="JACOON010000003">
    <property type="protein sequence ID" value="MBC5647951.1"/>
    <property type="molecule type" value="Genomic_DNA"/>
</dbReference>